<evidence type="ECO:0000259" key="7">
    <source>
        <dbReference type="PROSITE" id="PS51918"/>
    </source>
</evidence>
<accession>A0A8J7FH48</accession>
<evidence type="ECO:0000256" key="6">
    <source>
        <dbReference type="ARBA" id="ARBA00023014"/>
    </source>
</evidence>
<dbReference type="InterPro" id="IPR012840">
    <property type="entry name" value="NrdG2"/>
</dbReference>
<protein>
    <submittedName>
        <fullName evidence="8">Anaerobic ribonucleoside-triphosphate reductase activating protein</fullName>
    </submittedName>
</protein>
<dbReference type="GO" id="GO:0003824">
    <property type="term" value="F:catalytic activity"/>
    <property type="evidence" value="ECO:0007669"/>
    <property type="project" value="InterPro"/>
</dbReference>
<dbReference type="SFLD" id="SFLDS00029">
    <property type="entry name" value="Radical_SAM"/>
    <property type="match status" value="1"/>
</dbReference>
<evidence type="ECO:0000313" key="8">
    <source>
        <dbReference type="EMBL" id="MBE9399319.1"/>
    </source>
</evidence>
<dbReference type="Proteomes" id="UP000640333">
    <property type="component" value="Unassembled WGS sequence"/>
</dbReference>
<dbReference type="NCBIfam" id="TIGR02495">
    <property type="entry name" value="NrdG2"/>
    <property type="match status" value="1"/>
</dbReference>
<dbReference type="EMBL" id="JADEYS010000025">
    <property type="protein sequence ID" value="MBE9399319.1"/>
    <property type="molecule type" value="Genomic_DNA"/>
</dbReference>
<evidence type="ECO:0000313" key="9">
    <source>
        <dbReference type="Proteomes" id="UP000640333"/>
    </source>
</evidence>
<dbReference type="Pfam" id="PF04055">
    <property type="entry name" value="Radical_SAM"/>
    <property type="match status" value="1"/>
</dbReference>
<dbReference type="SFLD" id="SFLDG01094">
    <property type="entry name" value="Uncharacterised_Radical_SAM_Su"/>
    <property type="match status" value="1"/>
</dbReference>
<dbReference type="InterPro" id="IPR034457">
    <property type="entry name" value="Organic_radical-activating"/>
</dbReference>
<evidence type="ECO:0000256" key="2">
    <source>
        <dbReference type="ARBA" id="ARBA00022485"/>
    </source>
</evidence>
<dbReference type="PANTHER" id="PTHR30352">
    <property type="entry name" value="PYRUVATE FORMATE-LYASE-ACTIVATING ENZYME"/>
    <property type="match status" value="1"/>
</dbReference>
<name>A0A8J7FH48_9GAMM</name>
<dbReference type="GO" id="GO:0046872">
    <property type="term" value="F:metal ion binding"/>
    <property type="evidence" value="ECO:0007669"/>
    <property type="project" value="UniProtKB-KW"/>
</dbReference>
<dbReference type="Gene3D" id="3.20.20.70">
    <property type="entry name" value="Aldolase class I"/>
    <property type="match status" value="1"/>
</dbReference>
<reference evidence="8" key="1">
    <citation type="submission" date="2020-10" db="EMBL/GenBank/DDBJ databases">
        <title>Bacterium isolated from coastal waters sediment.</title>
        <authorList>
            <person name="Chen R.-J."/>
            <person name="Lu D.-C."/>
            <person name="Zhu K.-L."/>
            <person name="Du Z.-J."/>
        </authorList>
    </citation>
    <scope>NUCLEOTIDE SEQUENCE</scope>
    <source>
        <strain evidence="8">N1Y112</strain>
    </source>
</reference>
<keyword evidence="4" id="KW-0479">Metal-binding</keyword>
<dbReference type="RefSeq" id="WP_193955016.1">
    <property type="nucleotide sequence ID" value="NZ_JADEYS010000025.1"/>
</dbReference>
<dbReference type="CDD" id="cd01335">
    <property type="entry name" value="Radical_SAM"/>
    <property type="match status" value="1"/>
</dbReference>
<dbReference type="InterPro" id="IPR007197">
    <property type="entry name" value="rSAM"/>
</dbReference>
<keyword evidence="3" id="KW-0949">S-adenosyl-L-methionine</keyword>
<dbReference type="PANTHER" id="PTHR30352:SF13">
    <property type="entry name" value="GLYCYL-RADICAL ENZYME ACTIVATING ENZYME YJJW-RELATED"/>
    <property type="match status" value="1"/>
</dbReference>
<evidence type="ECO:0000256" key="5">
    <source>
        <dbReference type="ARBA" id="ARBA00023004"/>
    </source>
</evidence>
<dbReference type="AlphaFoldDB" id="A0A8J7FH48"/>
<dbReference type="PROSITE" id="PS51918">
    <property type="entry name" value="RADICAL_SAM"/>
    <property type="match status" value="1"/>
</dbReference>
<keyword evidence="2" id="KW-0004">4Fe-4S</keyword>
<comment type="cofactor">
    <cofactor evidence="1">
        <name>[4Fe-4S] cluster</name>
        <dbReference type="ChEBI" id="CHEBI:49883"/>
    </cofactor>
</comment>
<evidence type="ECO:0000256" key="1">
    <source>
        <dbReference type="ARBA" id="ARBA00001966"/>
    </source>
</evidence>
<evidence type="ECO:0000256" key="3">
    <source>
        <dbReference type="ARBA" id="ARBA00022691"/>
    </source>
</evidence>
<dbReference type="InterPro" id="IPR058240">
    <property type="entry name" value="rSAM_sf"/>
</dbReference>
<organism evidence="8 9">
    <name type="scientific">Pontibacterium sinense</name>
    <dbReference type="NCBI Taxonomy" id="2781979"/>
    <lineage>
        <taxon>Bacteria</taxon>
        <taxon>Pseudomonadati</taxon>
        <taxon>Pseudomonadota</taxon>
        <taxon>Gammaproteobacteria</taxon>
        <taxon>Oceanospirillales</taxon>
        <taxon>Oceanospirillaceae</taxon>
        <taxon>Pontibacterium</taxon>
    </lineage>
</organism>
<keyword evidence="5" id="KW-0408">Iron</keyword>
<evidence type="ECO:0000256" key="4">
    <source>
        <dbReference type="ARBA" id="ARBA00022723"/>
    </source>
</evidence>
<feature type="domain" description="Radical SAM core" evidence="7">
    <location>
        <begin position="17"/>
        <end position="231"/>
    </location>
</feature>
<sequence>MTAALQISGLTPLTTIDYPDHLACVLYTQGCPLRCGYCQNPHLIPFVEGQGNLSWSKVTSFLTQRKGLLEAVVFSGGEPTLQPGLRTGILSVIELGYKVGLHTSGVSASSLAQLLGLVDWIGLDVKAPANLYQAVTGKPNQHIQNARSLELLLAAGTAFECRTTVDWRLLQPEDLIRLAEHLAARGVTQYALQINHGGPCYDPALREAVSIPSAEKVQLKAELHRLFPRFEWRE</sequence>
<comment type="caution">
    <text evidence="8">The sequence shown here is derived from an EMBL/GenBank/DDBJ whole genome shotgun (WGS) entry which is preliminary data.</text>
</comment>
<gene>
    <name evidence="8" type="ORF">IOQ59_18820</name>
</gene>
<keyword evidence="6" id="KW-0411">Iron-sulfur</keyword>
<proteinExistence type="predicted"/>
<dbReference type="GO" id="GO:0051539">
    <property type="term" value="F:4 iron, 4 sulfur cluster binding"/>
    <property type="evidence" value="ECO:0007669"/>
    <property type="project" value="UniProtKB-KW"/>
</dbReference>
<dbReference type="InterPro" id="IPR013785">
    <property type="entry name" value="Aldolase_TIM"/>
</dbReference>
<keyword evidence="9" id="KW-1185">Reference proteome</keyword>
<dbReference type="SUPFAM" id="SSF102114">
    <property type="entry name" value="Radical SAM enzymes"/>
    <property type="match status" value="1"/>
</dbReference>